<comment type="caution">
    <text evidence="2">The sequence shown here is derived from an EMBL/GenBank/DDBJ whole genome shotgun (WGS) entry which is preliminary data.</text>
</comment>
<dbReference type="InterPro" id="IPR029068">
    <property type="entry name" value="Glyas_Bleomycin-R_OHBP_Dase"/>
</dbReference>
<evidence type="ECO:0000313" key="2">
    <source>
        <dbReference type="EMBL" id="MEV0707840.1"/>
    </source>
</evidence>
<accession>A0ABV3FRB3</accession>
<organism evidence="2 3">
    <name type="scientific">Nocardia aurea</name>
    <dbReference type="NCBI Taxonomy" id="2144174"/>
    <lineage>
        <taxon>Bacteria</taxon>
        <taxon>Bacillati</taxon>
        <taxon>Actinomycetota</taxon>
        <taxon>Actinomycetes</taxon>
        <taxon>Mycobacteriales</taxon>
        <taxon>Nocardiaceae</taxon>
        <taxon>Nocardia</taxon>
    </lineage>
</organism>
<proteinExistence type="predicted"/>
<reference evidence="2 3" key="1">
    <citation type="submission" date="2024-06" db="EMBL/GenBank/DDBJ databases">
        <title>The Natural Products Discovery Center: Release of the First 8490 Sequenced Strains for Exploring Actinobacteria Biosynthetic Diversity.</title>
        <authorList>
            <person name="Kalkreuter E."/>
            <person name="Kautsar S.A."/>
            <person name="Yang D."/>
            <person name="Bader C.D."/>
            <person name="Teijaro C.N."/>
            <person name="Fluegel L."/>
            <person name="Davis C.M."/>
            <person name="Simpson J.R."/>
            <person name="Lauterbach L."/>
            <person name="Steele A.D."/>
            <person name="Gui C."/>
            <person name="Meng S."/>
            <person name="Li G."/>
            <person name="Viehrig K."/>
            <person name="Ye F."/>
            <person name="Su P."/>
            <person name="Kiefer A.F."/>
            <person name="Nichols A."/>
            <person name="Cepeda A.J."/>
            <person name="Yan W."/>
            <person name="Fan B."/>
            <person name="Jiang Y."/>
            <person name="Adhikari A."/>
            <person name="Zheng C.-J."/>
            <person name="Schuster L."/>
            <person name="Cowan T.M."/>
            <person name="Smanski M.J."/>
            <person name="Chevrette M.G."/>
            <person name="De Carvalho L.P.S."/>
            <person name="Shen B."/>
        </authorList>
    </citation>
    <scope>NUCLEOTIDE SEQUENCE [LARGE SCALE GENOMIC DNA]</scope>
    <source>
        <strain evidence="2 3">NPDC050403</strain>
    </source>
</reference>
<dbReference type="Proteomes" id="UP001551695">
    <property type="component" value="Unassembled WGS sequence"/>
</dbReference>
<dbReference type="Pfam" id="PF18029">
    <property type="entry name" value="Glyoxalase_6"/>
    <property type="match status" value="1"/>
</dbReference>
<name>A0ABV3FRB3_9NOCA</name>
<dbReference type="RefSeq" id="WP_357781905.1">
    <property type="nucleotide sequence ID" value="NZ_JBFAKC010000004.1"/>
</dbReference>
<dbReference type="Gene3D" id="3.10.180.10">
    <property type="entry name" value="2,3-Dihydroxybiphenyl 1,2-Dioxygenase, domain 1"/>
    <property type="match status" value="1"/>
</dbReference>
<evidence type="ECO:0000313" key="3">
    <source>
        <dbReference type="Proteomes" id="UP001551695"/>
    </source>
</evidence>
<evidence type="ECO:0000259" key="1">
    <source>
        <dbReference type="Pfam" id="PF18029"/>
    </source>
</evidence>
<protein>
    <submittedName>
        <fullName evidence="2">VOC family protein</fullName>
    </submittedName>
</protein>
<dbReference type="SUPFAM" id="SSF54593">
    <property type="entry name" value="Glyoxalase/Bleomycin resistance protein/Dihydroxybiphenyl dioxygenase"/>
    <property type="match status" value="1"/>
</dbReference>
<dbReference type="EMBL" id="JBFAKC010000004">
    <property type="protein sequence ID" value="MEV0707840.1"/>
    <property type="molecule type" value="Genomic_DNA"/>
</dbReference>
<sequence>MVDEHLSGSRASGAVESLGWRFLLGSLAATVAVPSLRCGLDIADAAARACADDADEHLRIDVRGDRVELVLQPRTTGRVLERDVVLAHRISESVSALGFEIALPRREGPGRAVQAMEIAIDTEDRTVIRPFWKAVLAYVDAPGTGDPNAIVDPVGQGPALWFQHMDEPRPQRNRIHLDISVPHDEADRRIRAALEAGGTMISDAAARAFWVLADAEGNEVCVCTWQDRD</sequence>
<keyword evidence="3" id="KW-1185">Reference proteome</keyword>
<dbReference type="InterPro" id="IPR041581">
    <property type="entry name" value="Glyoxalase_6"/>
</dbReference>
<dbReference type="PANTHER" id="PTHR35908:SF1">
    <property type="entry name" value="CONSERVED PROTEIN"/>
    <property type="match status" value="1"/>
</dbReference>
<gene>
    <name evidence="2" type="ORF">AB0I48_09775</name>
</gene>
<feature type="domain" description="Glyoxalase-like" evidence="1">
    <location>
        <begin position="118"/>
        <end position="223"/>
    </location>
</feature>
<dbReference type="PANTHER" id="PTHR35908">
    <property type="entry name" value="HYPOTHETICAL FUSION PROTEIN"/>
    <property type="match status" value="1"/>
</dbReference>